<dbReference type="EMBL" id="OY660882">
    <property type="protein sequence ID" value="CAJ1081151.1"/>
    <property type="molecule type" value="Genomic_DNA"/>
</dbReference>
<keyword evidence="2" id="KW-0472">Membrane</keyword>
<organism evidence="3 4">
    <name type="scientific">Xyrichtys novacula</name>
    <name type="common">Pearly razorfish</name>
    <name type="synonym">Hemipteronotus novacula</name>
    <dbReference type="NCBI Taxonomy" id="13765"/>
    <lineage>
        <taxon>Eukaryota</taxon>
        <taxon>Metazoa</taxon>
        <taxon>Chordata</taxon>
        <taxon>Craniata</taxon>
        <taxon>Vertebrata</taxon>
        <taxon>Euteleostomi</taxon>
        <taxon>Actinopterygii</taxon>
        <taxon>Neopterygii</taxon>
        <taxon>Teleostei</taxon>
        <taxon>Neoteleostei</taxon>
        <taxon>Acanthomorphata</taxon>
        <taxon>Eupercaria</taxon>
        <taxon>Labriformes</taxon>
        <taxon>Labridae</taxon>
        <taxon>Xyrichtys</taxon>
    </lineage>
</organism>
<evidence type="ECO:0000313" key="4">
    <source>
        <dbReference type="Proteomes" id="UP001178508"/>
    </source>
</evidence>
<reference evidence="3" key="1">
    <citation type="submission" date="2023-08" db="EMBL/GenBank/DDBJ databases">
        <authorList>
            <person name="Alioto T."/>
            <person name="Alioto T."/>
            <person name="Gomez Garrido J."/>
        </authorList>
    </citation>
    <scope>NUCLEOTIDE SEQUENCE</scope>
</reference>
<feature type="region of interest" description="Disordered" evidence="1">
    <location>
        <begin position="102"/>
        <end position="123"/>
    </location>
</feature>
<evidence type="ECO:0000256" key="2">
    <source>
        <dbReference type="SAM" id="Phobius"/>
    </source>
</evidence>
<keyword evidence="2" id="KW-0812">Transmembrane</keyword>
<keyword evidence="2" id="KW-1133">Transmembrane helix</keyword>
<evidence type="ECO:0000256" key="1">
    <source>
        <dbReference type="SAM" id="MobiDB-lite"/>
    </source>
</evidence>
<feature type="transmembrane region" description="Helical" evidence="2">
    <location>
        <begin position="23"/>
        <end position="42"/>
    </location>
</feature>
<name>A0AAV1H7Z0_XYRNO</name>
<dbReference type="AlphaFoldDB" id="A0AAV1H7Z0"/>
<feature type="compositionally biased region" description="Polar residues" evidence="1">
    <location>
        <begin position="105"/>
        <end position="117"/>
    </location>
</feature>
<accession>A0AAV1H7Z0</accession>
<proteinExistence type="predicted"/>
<sequence length="203" mass="22250">MQTIYGPVQLHDPLSSRSKLDDYLFIILGMALRFGGTGFYSYHVHFANQAAVRIQHFNHNTYWGTLDSELYCQIFAARTSLSCELCRAPSHPATACIVSAPQPGPRSSSSHNTTVLNRLSPAAPPPPIKPKPLYIQPTVDVPMPKGVDKKGRPILYQAGRMVCNNFNHHGCTFSNCRFLFVCSFCGGAHAGCTCPHNPTMPAS</sequence>
<evidence type="ECO:0000313" key="3">
    <source>
        <dbReference type="EMBL" id="CAJ1081151.1"/>
    </source>
</evidence>
<keyword evidence="4" id="KW-1185">Reference proteome</keyword>
<gene>
    <name evidence="3" type="ORF">XNOV1_A016003</name>
</gene>
<protein>
    <submittedName>
        <fullName evidence="3">Leucine-rich repeat extensin 2</fullName>
    </submittedName>
</protein>
<dbReference type="Proteomes" id="UP001178508">
    <property type="component" value="Chromosome 19"/>
</dbReference>